<dbReference type="AlphaFoldDB" id="A0A0K6FMT6"/>
<accession>A0A0K6FMT6</accession>
<dbReference type="InterPro" id="IPR058656">
    <property type="entry name" value="Mok11-13/Ags1-like_GH"/>
</dbReference>
<reference evidence="2 3" key="1">
    <citation type="submission" date="2015-07" db="EMBL/GenBank/DDBJ databases">
        <authorList>
            <person name="Noorani M."/>
        </authorList>
    </citation>
    <scope>NUCLEOTIDE SEQUENCE [LARGE SCALE GENOMIC DNA]</scope>
    <source>
        <strain evidence="2">BBA 69670</strain>
    </source>
</reference>
<dbReference type="PANTHER" id="PTHR47182">
    <property type="entry name" value="CELL WALL ALPHA-1,3-GLUCAN SYNTHASE AGS1-RELATED"/>
    <property type="match status" value="1"/>
</dbReference>
<dbReference type="EMBL" id="CYGV01000147">
    <property type="protein sequence ID" value="CUA67585.1"/>
    <property type="molecule type" value="Genomic_DNA"/>
</dbReference>
<dbReference type="GO" id="GO:0070600">
    <property type="term" value="P:fungal-type cell wall (1-&gt;3)-alpha-glucan biosynthetic process"/>
    <property type="evidence" value="ECO:0007669"/>
    <property type="project" value="TreeGrafter"/>
</dbReference>
<dbReference type="GO" id="GO:0047657">
    <property type="term" value="F:alpha-1,3-glucan synthase activity"/>
    <property type="evidence" value="ECO:0007669"/>
    <property type="project" value="TreeGrafter"/>
</dbReference>
<dbReference type="InterPro" id="IPR017853">
    <property type="entry name" value="GH"/>
</dbReference>
<protein>
    <submittedName>
        <fullName evidence="2">Alpha-1,3-glucan synthase</fullName>
    </submittedName>
</protein>
<dbReference type="Proteomes" id="UP000044841">
    <property type="component" value="Unassembled WGS sequence"/>
</dbReference>
<keyword evidence="3" id="KW-1185">Reference proteome</keyword>
<dbReference type="Pfam" id="PF26108">
    <property type="entry name" value="GH_Mok13"/>
    <property type="match status" value="1"/>
</dbReference>
<gene>
    <name evidence="2" type="primary">ags1</name>
    <name evidence="2" type="ORF">RSOLAG22IIIB_07454</name>
</gene>
<dbReference type="InterPro" id="IPR058655">
    <property type="entry name" value="Mok11-14/Ags1-like"/>
</dbReference>
<feature type="domain" description="Mok11-13/Ags1-like GH beta-sandwich" evidence="1">
    <location>
        <begin position="319"/>
        <end position="422"/>
    </location>
</feature>
<dbReference type="Gene3D" id="3.20.20.80">
    <property type="entry name" value="Glycosidases"/>
    <property type="match status" value="1"/>
</dbReference>
<dbReference type="PANTHER" id="PTHR47182:SF2">
    <property type="entry name" value="CELL WALL ALPHA-1,3-GLUCAN SYNTHASE AGS1"/>
    <property type="match status" value="1"/>
</dbReference>
<evidence type="ECO:0000259" key="1">
    <source>
        <dbReference type="Pfam" id="PF26108"/>
    </source>
</evidence>
<organism evidence="2 3">
    <name type="scientific">Rhizoctonia solani</name>
    <dbReference type="NCBI Taxonomy" id="456999"/>
    <lineage>
        <taxon>Eukaryota</taxon>
        <taxon>Fungi</taxon>
        <taxon>Dikarya</taxon>
        <taxon>Basidiomycota</taxon>
        <taxon>Agaricomycotina</taxon>
        <taxon>Agaricomycetes</taxon>
        <taxon>Cantharellales</taxon>
        <taxon>Ceratobasidiaceae</taxon>
        <taxon>Rhizoctonia</taxon>
    </lineage>
</organism>
<dbReference type="SUPFAM" id="SSF51445">
    <property type="entry name" value="(Trans)glycosidases"/>
    <property type="match status" value="1"/>
</dbReference>
<name>A0A0K6FMT6_9AGAM</name>
<evidence type="ECO:0000313" key="2">
    <source>
        <dbReference type="EMBL" id="CUA67585.1"/>
    </source>
</evidence>
<evidence type="ECO:0000313" key="3">
    <source>
        <dbReference type="Proteomes" id="UP000044841"/>
    </source>
</evidence>
<sequence>MWNDAVEIVPIDKTGCYASEFDQYGDIEAFGVHPDWNRQLSKFASVRDCLPEWNAGVRAKIQVFLCLAIKALDIDTIRIDKATQVTFDALADWSAHTRQCAKEIGKSNFFIVGEVTGGDTFGALYLGRGRTLTQRPTSFEAGANLTSSQNHFLRDSNRHSLDSVAFHYSVYRALARILGMDGNLQVAYDTIANFFDVWTTIIVNGTQKQMLGTFISSLLMPGISLIYYGEEQDSYLFDNGASNYLFGRQPMTSSQAWQRHGCCKLGSEQYFNMRLEKSLLGCEDDWDSLDHFDPSAGSRRMMAHFHYLRRQYPVLTDGFRLLQNGNWTSYIQLPGSSNTQTETGWWSASRSPLASQTNFNLTVRDIWIILTNMNVAESYTYDCNTALWVSTRWVGGTTIRNLFYPFEAYTLQDSQSSFNNNG</sequence>
<proteinExistence type="predicted"/>
<dbReference type="GO" id="GO:0009277">
    <property type="term" value="C:fungal-type cell wall"/>
    <property type="evidence" value="ECO:0007669"/>
    <property type="project" value="TreeGrafter"/>
</dbReference>